<proteinExistence type="predicted"/>
<accession>A0A375IRJ6</accession>
<name>A0A375IRJ6_9BURK</name>
<evidence type="ECO:0000313" key="1">
    <source>
        <dbReference type="EMBL" id="SPK77296.1"/>
    </source>
</evidence>
<reference evidence="1 2" key="1">
    <citation type="submission" date="2018-01" db="EMBL/GenBank/DDBJ databases">
        <authorList>
            <person name="Gaut B.S."/>
            <person name="Morton B.R."/>
            <person name="Clegg M.T."/>
            <person name="Duvall M.R."/>
        </authorList>
    </citation>
    <scope>NUCLEOTIDE SEQUENCE [LARGE SCALE GENOMIC DNA]</scope>
    <source>
        <strain evidence="1">Cupriavidus taiwanensis LMG 19425</strain>
        <plasmid evidence="2">Plasmid iii</plasmid>
    </source>
</reference>
<sequence length="82" mass="9192">MRGSVYNGSLNSLGLHRCVFSLGVPSRRPKSGVLAGAYRDHPFGKGLSVSDTKEVPRCRRVFPRRYVRVSLEGWVRGCRQSQ</sequence>
<dbReference type="AlphaFoldDB" id="A0A375IRJ6"/>
<dbReference type="EMBL" id="LT991978">
    <property type="protein sequence ID" value="SPK77296.1"/>
    <property type="molecule type" value="Genomic_DNA"/>
</dbReference>
<geneLocation type="plasmid" evidence="1">
    <name>III</name>
</geneLocation>
<gene>
    <name evidence="1" type="ORF">CT19425_P30145</name>
</gene>
<protein>
    <submittedName>
        <fullName evidence="1">Uncharacterized protein</fullName>
    </submittedName>
</protein>
<keyword evidence="1" id="KW-0614">Plasmid</keyword>
<organism evidence="1 2">
    <name type="scientific">Cupriavidus taiwanensis</name>
    <dbReference type="NCBI Taxonomy" id="164546"/>
    <lineage>
        <taxon>Bacteria</taxon>
        <taxon>Pseudomonadati</taxon>
        <taxon>Pseudomonadota</taxon>
        <taxon>Betaproteobacteria</taxon>
        <taxon>Burkholderiales</taxon>
        <taxon>Burkholderiaceae</taxon>
        <taxon>Cupriavidus</taxon>
    </lineage>
</organism>
<evidence type="ECO:0000313" key="2">
    <source>
        <dbReference type="Proteomes" id="UP000255505"/>
    </source>
</evidence>
<dbReference type="Proteomes" id="UP000255505">
    <property type="component" value="Plasmid III"/>
</dbReference>